<name>A0A0K2UMX9_LEPSM</name>
<reference evidence="1" key="1">
    <citation type="submission" date="2014-05" db="EMBL/GenBank/DDBJ databases">
        <authorList>
            <person name="Chronopoulou M."/>
        </authorList>
    </citation>
    <scope>NUCLEOTIDE SEQUENCE</scope>
    <source>
        <tissue evidence="1">Whole organism</tissue>
    </source>
</reference>
<evidence type="ECO:0000313" key="1">
    <source>
        <dbReference type="EMBL" id="CDW39390.1"/>
    </source>
</evidence>
<proteinExistence type="predicted"/>
<organism evidence="1">
    <name type="scientific">Lepeophtheirus salmonis</name>
    <name type="common">Salmon louse</name>
    <name type="synonym">Caligus salmonis</name>
    <dbReference type="NCBI Taxonomy" id="72036"/>
    <lineage>
        <taxon>Eukaryota</taxon>
        <taxon>Metazoa</taxon>
        <taxon>Ecdysozoa</taxon>
        <taxon>Arthropoda</taxon>
        <taxon>Crustacea</taxon>
        <taxon>Multicrustacea</taxon>
        <taxon>Hexanauplia</taxon>
        <taxon>Copepoda</taxon>
        <taxon>Siphonostomatoida</taxon>
        <taxon>Caligidae</taxon>
        <taxon>Lepeophtheirus</taxon>
    </lineage>
</organism>
<dbReference type="EMBL" id="HACA01022029">
    <property type="protein sequence ID" value="CDW39390.1"/>
    <property type="molecule type" value="Transcribed_RNA"/>
</dbReference>
<dbReference type="AlphaFoldDB" id="A0A0K2UMX9"/>
<accession>A0A0K2UMX9</accession>
<sequence length="28" mass="3143">MVDKVLRNNRKGNGCFISSAPVLLLKRL</sequence>
<protein>
    <submittedName>
        <fullName evidence="1">Uncharacterized protein</fullName>
    </submittedName>
</protein>